<sequence>MAYLDIIERINKAQNHFTVQNGFVLNYIRVAVYDDN</sequence>
<accession>D9SUQ3</accession>
<name>D9SUQ3_CLOC7</name>
<reference evidence="1 2" key="1">
    <citation type="submission" date="2010-08" db="EMBL/GenBank/DDBJ databases">
        <title>Complete sequence of Clostridium cellulovorans 743B.</title>
        <authorList>
            <consortium name="US DOE Joint Genome Institute"/>
            <person name="Lucas S."/>
            <person name="Copeland A."/>
            <person name="Lapidus A."/>
            <person name="Cheng J.-F."/>
            <person name="Bruce D."/>
            <person name="Goodwin L."/>
            <person name="Pitluck S."/>
            <person name="Chertkov O."/>
            <person name="Detter J.C."/>
            <person name="Han C."/>
            <person name="Tapia R."/>
            <person name="Land M."/>
            <person name="Hauser L."/>
            <person name="Chang Y.-J."/>
            <person name="Jeffries C."/>
            <person name="Kyrpides N."/>
            <person name="Ivanova N."/>
            <person name="Mikhailova N."/>
            <person name="Hemme C.L."/>
            <person name="Woyke T."/>
        </authorList>
    </citation>
    <scope>NUCLEOTIDE SEQUENCE [LARGE SCALE GENOMIC DNA]</scope>
    <source>
        <strain evidence="2">ATCC 35296 / DSM 3052 / OCM 3 / 743B</strain>
    </source>
</reference>
<protein>
    <submittedName>
        <fullName evidence="1">Uncharacterized protein</fullName>
    </submittedName>
</protein>
<gene>
    <name evidence="1" type="ordered locus">Clocel_1202</name>
</gene>
<proteinExistence type="predicted"/>
<dbReference type="HOGENOM" id="CLU_3355423_0_0_9"/>
<keyword evidence="2" id="KW-1185">Reference proteome</keyword>
<dbReference type="KEGG" id="ccb:Clocel_1202"/>
<dbReference type="Proteomes" id="UP000002730">
    <property type="component" value="Chromosome"/>
</dbReference>
<evidence type="ECO:0000313" key="2">
    <source>
        <dbReference type="Proteomes" id="UP000002730"/>
    </source>
</evidence>
<organism evidence="1 2">
    <name type="scientific">Clostridium cellulovorans (strain ATCC 35296 / DSM 3052 / OCM 3 / 743B)</name>
    <dbReference type="NCBI Taxonomy" id="573061"/>
    <lineage>
        <taxon>Bacteria</taxon>
        <taxon>Bacillati</taxon>
        <taxon>Bacillota</taxon>
        <taxon>Clostridia</taxon>
        <taxon>Eubacteriales</taxon>
        <taxon>Clostridiaceae</taxon>
        <taxon>Clostridium</taxon>
    </lineage>
</organism>
<dbReference type="AlphaFoldDB" id="D9SUQ3"/>
<dbReference type="EMBL" id="CP002160">
    <property type="protein sequence ID" value="ADL50958.1"/>
    <property type="molecule type" value="Genomic_DNA"/>
</dbReference>
<evidence type="ECO:0000313" key="1">
    <source>
        <dbReference type="EMBL" id="ADL50958.1"/>
    </source>
</evidence>